<dbReference type="EMBL" id="ASJR01000011">
    <property type="protein sequence ID" value="ERP31597.1"/>
    <property type="molecule type" value="Genomic_DNA"/>
</dbReference>
<feature type="binding site" evidence="7 8">
    <location>
        <position position="103"/>
    </location>
    <ligand>
        <name>S-adenosyl-L-methionine</name>
        <dbReference type="ChEBI" id="CHEBI:59789"/>
    </ligand>
</feature>
<feature type="binding site" evidence="7 8">
    <location>
        <position position="13"/>
    </location>
    <ligand>
        <name>S-adenosyl-L-methionine</name>
        <dbReference type="ChEBI" id="CHEBI:59789"/>
    </ligand>
</feature>
<keyword evidence="1 7" id="KW-0963">Cytoplasm</keyword>
<dbReference type="NCBIfam" id="TIGR00755">
    <property type="entry name" value="ksgA"/>
    <property type="match status" value="1"/>
</dbReference>
<dbReference type="EC" id="2.1.1.182" evidence="7"/>
<comment type="function">
    <text evidence="7">Specifically dimethylates two adjacent adenosines (A1518 and A1519) in the loop of a conserved hairpin near the 3'-end of 16S rRNA in the 30S particle. May play a critical role in biogenesis of 30S subunits.</text>
</comment>
<protein>
    <recommendedName>
        <fullName evidence="7">Ribosomal RNA small subunit methyltransferase A</fullName>
        <ecNumber evidence="7">2.1.1.182</ecNumber>
    </recommendedName>
    <alternativeName>
        <fullName evidence="7">16S rRNA (adenine(1518)-N(6)/adenine(1519)-N(6))-dimethyltransferase</fullName>
    </alternativeName>
    <alternativeName>
        <fullName evidence="7">16S rRNA dimethyladenosine transferase</fullName>
    </alternativeName>
    <alternativeName>
        <fullName evidence="7">16S rRNA dimethylase</fullName>
    </alternativeName>
    <alternativeName>
        <fullName evidence="7">S-adenosylmethionine-6-N', N'-adenosyl(rRNA) dimethyltransferase</fullName>
    </alternativeName>
</protein>
<dbReference type="InterPro" id="IPR023165">
    <property type="entry name" value="rRNA_Ade_diMease-like_C"/>
</dbReference>
<dbReference type="CDD" id="cd02440">
    <property type="entry name" value="AdoMet_MTases"/>
    <property type="match status" value="1"/>
</dbReference>
<evidence type="ECO:0000259" key="9">
    <source>
        <dbReference type="SMART" id="SM00650"/>
    </source>
</evidence>
<dbReference type="Gene3D" id="3.40.50.150">
    <property type="entry name" value="Vaccinia Virus protein VP39"/>
    <property type="match status" value="1"/>
</dbReference>
<evidence type="ECO:0000256" key="7">
    <source>
        <dbReference type="HAMAP-Rule" id="MF_00607"/>
    </source>
</evidence>
<dbReference type="Pfam" id="PF00398">
    <property type="entry name" value="RrnaAD"/>
    <property type="match status" value="1"/>
</dbReference>
<feature type="binding site" evidence="7 8">
    <location>
        <position position="15"/>
    </location>
    <ligand>
        <name>S-adenosyl-L-methionine</name>
        <dbReference type="ChEBI" id="CHEBI:59789"/>
    </ligand>
</feature>
<dbReference type="Proteomes" id="UP000017148">
    <property type="component" value="Unassembled WGS sequence"/>
</dbReference>
<dbReference type="GO" id="GO:0052908">
    <property type="term" value="F:16S rRNA (adenine(1518)-N(6)/adenine(1519)-N(6))-dimethyltransferase activity"/>
    <property type="evidence" value="ECO:0007669"/>
    <property type="project" value="UniProtKB-EC"/>
</dbReference>
<comment type="subcellular location">
    <subcellularLocation>
        <location evidence="7">Cytoplasm</location>
    </subcellularLocation>
</comment>
<dbReference type="PANTHER" id="PTHR11727:SF7">
    <property type="entry name" value="DIMETHYLADENOSINE TRANSFERASE-RELATED"/>
    <property type="match status" value="1"/>
</dbReference>
<dbReference type="InterPro" id="IPR020598">
    <property type="entry name" value="rRNA_Ade_methylase_Trfase_N"/>
</dbReference>
<feature type="binding site" evidence="7 8">
    <location>
        <position position="61"/>
    </location>
    <ligand>
        <name>S-adenosyl-L-methionine</name>
        <dbReference type="ChEBI" id="CHEBI:59789"/>
    </ligand>
</feature>
<dbReference type="STRING" id="1313304.CALK_1460"/>
<keyword evidence="5 7" id="KW-0949">S-adenosyl-L-methionine</keyword>
<dbReference type="PANTHER" id="PTHR11727">
    <property type="entry name" value="DIMETHYLADENOSINE TRANSFERASE"/>
    <property type="match status" value="1"/>
</dbReference>
<evidence type="ECO:0000313" key="11">
    <source>
        <dbReference type="Proteomes" id="UP000017148"/>
    </source>
</evidence>
<evidence type="ECO:0000256" key="5">
    <source>
        <dbReference type="ARBA" id="ARBA00022691"/>
    </source>
</evidence>
<sequence>MPSHKPNRNFGQNFLTTHHYVEKIAASLPIEQGDEIWEIGPGTGALSTELLSYDAPLTMIELDKTIIPHLESTIHGRPCTIIQGDAAAYDYSTITTPFHLVGNLPYNVASHIIKQALLTGTHLRSLTCMVQREVAQRICHKGGGKNRSFLTILCGYFGEPRQLFTVPPGAFFPPPKVTSAVFQIHLTPDTSGPLAPEELPLFFNFVSRGFSMRRKKLLTPLSTHIKSKEEVREALRTCQINENVRAEELEVPQWLELYQTLYS</sequence>
<keyword evidence="6 7" id="KW-0694">RNA-binding</keyword>
<keyword evidence="2 7" id="KW-0698">rRNA processing</keyword>
<evidence type="ECO:0000256" key="6">
    <source>
        <dbReference type="ARBA" id="ARBA00022884"/>
    </source>
</evidence>
<evidence type="ECO:0000256" key="2">
    <source>
        <dbReference type="ARBA" id="ARBA00022552"/>
    </source>
</evidence>
<comment type="caution">
    <text evidence="10">The sequence shown here is derived from an EMBL/GenBank/DDBJ whole genome shotgun (WGS) entry which is preliminary data.</text>
</comment>
<dbReference type="InterPro" id="IPR029063">
    <property type="entry name" value="SAM-dependent_MTases_sf"/>
</dbReference>
<dbReference type="PROSITE" id="PS51689">
    <property type="entry name" value="SAM_RNA_A_N6_MT"/>
    <property type="match status" value="1"/>
</dbReference>
<gene>
    <name evidence="7" type="primary">rsmA</name>
    <name evidence="7" type="synonym">ksgA</name>
    <name evidence="10" type="ORF">CALK_1460</name>
</gene>
<dbReference type="GO" id="GO:0003723">
    <property type="term" value="F:RNA binding"/>
    <property type="evidence" value="ECO:0007669"/>
    <property type="project" value="UniProtKB-UniRule"/>
</dbReference>
<comment type="similarity">
    <text evidence="7">Belongs to the class I-like SAM-binding methyltransferase superfamily. rRNA adenine N(6)-methyltransferase family. RsmA subfamily.</text>
</comment>
<feature type="domain" description="Ribosomal RNA adenine methylase transferase N-terminal" evidence="9">
    <location>
        <begin position="20"/>
        <end position="188"/>
    </location>
</feature>
<keyword evidence="11" id="KW-1185">Reference proteome</keyword>
<proteinExistence type="inferred from homology"/>
<name>U7D921_9BACT</name>
<keyword evidence="4 7" id="KW-0808">Transferase</keyword>
<dbReference type="SMART" id="SM00650">
    <property type="entry name" value="rADc"/>
    <property type="match status" value="1"/>
</dbReference>
<evidence type="ECO:0000313" key="10">
    <source>
        <dbReference type="EMBL" id="ERP31597.1"/>
    </source>
</evidence>
<organism evidence="10 11">
    <name type="scientific">Chitinivibrio alkaliphilus ACht1</name>
    <dbReference type="NCBI Taxonomy" id="1313304"/>
    <lineage>
        <taxon>Bacteria</taxon>
        <taxon>Pseudomonadati</taxon>
        <taxon>Fibrobacterota</taxon>
        <taxon>Chitinivibrionia</taxon>
        <taxon>Chitinivibrionales</taxon>
        <taxon>Chitinivibrionaceae</taxon>
        <taxon>Chitinivibrio</taxon>
    </lineage>
</organism>
<dbReference type="eggNOG" id="COG0030">
    <property type="taxonomic scope" value="Bacteria"/>
</dbReference>
<reference evidence="10 11" key="1">
    <citation type="journal article" date="2013" name="Environ. Microbiol.">
        <title>Genome analysis of Chitinivibrio alkaliphilus gen. nov., sp. nov., a novel extremely haloalkaliphilic anaerobic chitinolytic bacterium from the candidate phylum Termite Group 3.</title>
        <authorList>
            <person name="Sorokin D.Y."/>
            <person name="Gumerov V.M."/>
            <person name="Rakitin A.L."/>
            <person name="Beletsky A.V."/>
            <person name="Damste J.S."/>
            <person name="Muyzer G."/>
            <person name="Mardanov A.V."/>
            <person name="Ravin N.V."/>
        </authorList>
    </citation>
    <scope>NUCLEOTIDE SEQUENCE [LARGE SCALE GENOMIC DNA]</scope>
    <source>
        <strain evidence="10 11">ACht1</strain>
    </source>
</reference>
<feature type="binding site" evidence="7 8">
    <location>
        <position position="40"/>
    </location>
    <ligand>
        <name>S-adenosyl-L-methionine</name>
        <dbReference type="ChEBI" id="CHEBI:59789"/>
    </ligand>
</feature>
<dbReference type="InterPro" id="IPR011530">
    <property type="entry name" value="rRNA_adenine_dimethylase"/>
</dbReference>
<evidence type="ECO:0000256" key="3">
    <source>
        <dbReference type="ARBA" id="ARBA00022603"/>
    </source>
</evidence>
<comment type="catalytic activity">
    <reaction evidence="7">
        <text>adenosine(1518)/adenosine(1519) in 16S rRNA + 4 S-adenosyl-L-methionine = N(6)-dimethyladenosine(1518)/N(6)-dimethyladenosine(1519) in 16S rRNA + 4 S-adenosyl-L-homocysteine + 4 H(+)</text>
        <dbReference type="Rhea" id="RHEA:19609"/>
        <dbReference type="Rhea" id="RHEA-COMP:10232"/>
        <dbReference type="Rhea" id="RHEA-COMP:10233"/>
        <dbReference type="ChEBI" id="CHEBI:15378"/>
        <dbReference type="ChEBI" id="CHEBI:57856"/>
        <dbReference type="ChEBI" id="CHEBI:59789"/>
        <dbReference type="ChEBI" id="CHEBI:74411"/>
        <dbReference type="ChEBI" id="CHEBI:74493"/>
        <dbReference type="EC" id="2.1.1.182"/>
    </reaction>
</comment>
<dbReference type="HAMAP" id="MF_00607">
    <property type="entry name" value="16SrRNA_methyltr_A"/>
    <property type="match status" value="1"/>
</dbReference>
<dbReference type="AlphaFoldDB" id="U7D921"/>
<dbReference type="OrthoDB" id="9814755at2"/>
<dbReference type="GO" id="GO:0005829">
    <property type="term" value="C:cytosol"/>
    <property type="evidence" value="ECO:0007669"/>
    <property type="project" value="TreeGrafter"/>
</dbReference>
<dbReference type="RefSeq" id="WP_022636916.1">
    <property type="nucleotide sequence ID" value="NZ_ASJR01000011.1"/>
</dbReference>
<evidence type="ECO:0000256" key="4">
    <source>
        <dbReference type="ARBA" id="ARBA00022679"/>
    </source>
</evidence>
<dbReference type="SUPFAM" id="SSF53335">
    <property type="entry name" value="S-adenosyl-L-methionine-dependent methyltransferases"/>
    <property type="match status" value="1"/>
</dbReference>
<dbReference type="PATRIC" id="fig|1313304.3.peg.1393"/>
<dbReference type="Gene3D" id="1.10.8.100">
    <property type="entry name" value="Ribosomal RNA adenine dimethylase-like, domain 2"/>
    <property type="match status" value="1"/>
</dbReference>
<accession>U7D921</accession>
<keyword evidence="3 7" id="KW-0489">Methyltransferase</keyword>
<dbReference type="InterPro" id="IPR001737">
    <property type="entry name" value="KsgA/Erm"/>
</dbReference>
<evidence type="ECO:0000256" key="8">
    <source>
        <dbReference type="PROSITE-ProRule" id="PRU01026"/>
    </source>
</evidence>
<evidence type="ECO:0000256" key="1">
    <source>
        <dbReference type="ARBA" id="ARBA00022490"/>
    </source>
</evidence>
<feature type="binding site" evidence="7 8">
    <location>
        <position position="85"/>
    </location>
    <ligand>
        <name>S-adenosyl-L-methionine</name>
        <dbReference type="ChEBI" id="CHEBI:59789"/>
    </ligand>
</feature>